<proteinExistence type="predicted"/>
<name>A0A482XH69_LAOST</name>
<reference evidence="1 2" key="1">
    <citation type="journal article" date="2017" name="Gigascience">
        <title>Genome sequence of the small brown planthopper, Laodelphax striatellus.</title>
        <authorList>
            <person name="Zhu J."/>
            <person name="Jiang F."/>
            <person name="Wang X."/>
            <person name="Yang P."/>
            <person name="Bao Y."/>
            <person name="Zhao W."/>
            <person name="Wang W."/>
            <person name="Lu H."/>
            <person name="Wang Q."/>
            <person name="Cui N."/>
            <person name="Li J."/>
            <person name="Chen X."/>
            <person name="Luo L."/>
            <person name="Yu J."/>
            <person name="Kang L."/>
            <person name="Cui F."/>
        </authorList>
    </citation>
    <scope>NUCLEOTIDE SEQUENCE [LARGE SCALE GENOMIC DNA]</scope>
    <source>
        <strain evidence="1">Lst14</strain>
    </source>
</reference>
<protein>
    <submittedName>
        <fullName evidence="1">Uncharacterized protein</fullName>
    </submittedName>
</protein>
<keyword evidence="2" id="KW-1185">Reference proteome</keyword>
<dbReference type="OrthoDB" id="10334919at2759"/>
<comment type="caution">
    <text evidence="1">The sequence shown here is derived from an EMBL/GenBank/DDBJ whole genome shotgun (WGS) entry which is preliminary data.</text>
</comment>
<dbReference type="Proteomes" id="UP000291343">
    <property type="component" value="Unassembled WGS sequence"/>
</dbReference>
<gene>
    <name evidence="1" type="ORF">LSTR_LSTR002818</name>
</gene>
<dbReference type="EMBL" id="QKKF02009244">
    <property type="protein sequence ID" value="RZF45375.1"/>
    <property type="molecule type" value="Genomic_DNA"/>
</dbReference>
<organism evidence="1 2">
    <name type="scientific">Laodelphax striatellus</name>
    <name type="common">Small brown planthopper</name>
    <name type="synonym">Delphax striatella</name>
    <dbReference type="NCBI Taxonomy" id="195883"/>
    <lineage>
        <taxon>Eukaryota</taxon>
        <taxon>Metazoa</taxon>
        <taxon>Ecdysozoa</taxon>
        <taxon>Arthropoda</taxon>
        <taxon>Hexapoda</taxon>
        <taxon>Insecta</taxon>
        <taxon>Pterygota</taxon>
        <taxon>Neoptera</taxon>
        <taxon>Paraneoptera</taxon>
        <taxon>Hemiptera</taxon>
        <taxon>Auchenorrhyncha</taxon>
        <taxon>Fulgoroidea</taxon>
        <taxon>Delphacidae</taxon>
        <taxon>Criomorphinae</taxon>
        <taxon>Laodelphax</taxon>
    </lineage>
</organism>
<dbReference type="InParanoid" id="A0A482XH69"/>
<evidence type="ECO:0000313" key="2">
    <source>
        <dbReference type="Proteomes" id="UP000291343"/>
    </source>
</evidence>
<dbReference type="AlphaFoldDB" id="A0A482XH69"/>
<accession>A0A482XH69</accession>
<evidence type="ECO:0000313" key="1">
    <source>
        <dbReference type="EMBL" id="RZF45375.1"/>
    </source>
</evidence>
<sequence length="155" mass="16876">MFESRAEKIAKLLELRKDGIGKNETLQELNSNVTRADADDNTFNKIIIVEDGQEVGGISESLAESNSNMNYYCTDADENTLNKIVMGELCQEIGGISELHEESNNNIVCTDEDENTIITIVMNGNCQGGSETSESANAEASTESDFNAEVSEIII</sequence>